<evidence type="ECO:0000256" key="1">
    <source>
        <dbReference type="SAM" id="MobiDB-lite"/>
    </source>
</evidence>
<feature type="compositionally biased region" description="Low complexity" evidence="1">
    <location>
        <begin position="510"/>
        <end position="520"/>
    </location>
</feature>
<name>A0ABU6J1L4_9BURK</name>
<feature type="region of interest" description="Disordered" evidence="1">
    <location>
        <begin position="127"/>
        <end position="152"/>
    </location>
</feature>
<feature type="region of interest" description="Disordered" evidence="1">
    <location>
        <begin position="441"/>
        <end position="465"/>
    </location>
</feature>
<gene>
    <name evidence="2" type="ORF">RY831_00005</name>
</gene>
<protein>
    <submittedName>
        <fullName evidence="2">Uncharacterized protein</fullName>
    </submittedName>
</protein>
<keyword evidence="3" id="KW-1185">Reference proteome</keyword>
<feature type="non-terminal residue" evidence="2">
    <location>
        <position position="545"/>
    </location>
</feature>
<accession>A0ABU6J1L4</accession>
<feature type="compositionally biased region" description="Polar residues" evidence="1">
    <location>
        <begin position="456"/>
        <end position="465"/>
    </location>
</feature>
<dbReference type="Proteomes" id="UP001352263">
    <property type="component" value="Unassembled WGS sequence"/>
</dbReference>
<proteinExistence type="predicted"/>
<evidence type="ECO:0000313" key="3">
    <source>
        <dbReference type="Proteomes" id="UP001352263"/>
    </source>
</evidence>
<dbReference type="RefSeq" id="WP_326504284.1">
    <property type="nucleotide sequence ID" value="NZ_JAWIIV010000001.1"/>
</dbReference>
<sequence length="545" mass="59768">MIERIVVPPRRRNEVEQLDDLRIVKALHNIITAPHTWTVTLQSGAQGGRVLTYTRNDVGTNNKSPVVTLTTNRAGVLESFAMHSAQSIHDNDTYIAHFANPLAPPQAVRLQQMPRWLADTAFNEASSSNTRRITPPTPPYAKRTRVTTPPISPRTYAGLQQAARDSLVASDPGVLPALLQAETLSLMRPNGLLVDHQGHTLEHYFHQGITIGNACGSHATNQAFQGNVVGLSLQGASINQILGVLAQQRQIKMDDVGIIVDPVQGIHSEAELEALAARLEYSGTAIVEVGGQEWRAAEAGGQRSQEMDLQVTQHFVTLVRHAIDGRVYLLDSMHPEQDVSYDTARQALEAQFNIIDENDENSPRYLSVLVPRQGQVLEPAPLNPQGAYLPNQGFMPLDELREEHLNVVEELHGENARGRLERAIEGQSQARLVAGERHWEDSLQNEPQYNIEPSDYRQTQDASRSTAIWPQQHLDMPASATGRTADQGLATGSNNVMSEAQIGDAPGMSRSRQAAAGASAPAGWQHARDALMAHLAHEYHYSYGA</sequence>
<dbReference type="EMBL" id="JAWIIV010000001">
    <property type="protein sequence ID" value="MEC4717526.1"/>
    <property type="molecule type" value="Genomic_DNA"/>
</dbReference>
<organism evidence="2 3">
    <name type="scientific">Noviherbaspirillum album</name>
    <dbReference type="NCBI Taxonomy" id="3080276"/>
    <lineage>
        <taxon>Bacteria</taxon>
        <taxon>Pseudomonadati</taxon>
        <taxon>Pseudomonadota</taxon>
        <taxon>Betaproteobacteria</taxon>
        <taxon>Burkholderiales</taxon>
        <taxon>Oxalobacteraceae</taxon>
        <taxon>Noviherbaspirillum</taxon>
    </lineage>
</organism>
<comment type="caution">
    <text evidence="2">The sequence shown here is derived from an EMBL/GenBank/DDBJ whole genome shotgun (WGS) entry which is preliminary data.</text>
</comment>
<feature type="region of interest" description="Disordered" evidence="1">
    <location>
        <begin position="499"/>
        <end position="520"/>
    </location>
</feature>
<evidence type="ECO:0000313" key="2">
    <source>
        <dbReference type="EMBL" id="MEC4717526.1"/>
    </source>
</evidence>
<reference evidence="2 3" key="1">
    <citation type="submission" date="2023-10" db="EMBL/GenBank/DDBJ databases">
        <title>Noviherbaspirillum sp. CPCC 100848 genome assembly.</title>
        <authorList>
            <person name="Li X.Y."/>
            <person name="Fang X.M."/>
        </authorList>
    </citation>
    <scope>NUCLEOTIDE SEQUENCE [LARGE SCALE GENOMIC DNA]</scope>
    <source>
        <strain evidence="2 3">CPCC 100848</strain>
    </source>
</reference>